<organism evidence="2 3">
    <name type="scientific">Cudoniella acicularis</name>
    <dbReference type="NCBI Taxonomy" id="354080"/>
    <lineage>
        <taxon>Eukaryota</taxon>
        <taxon>Fungi</taxon>
        <taxon>Dikarya</taxon>
        <taxon>Ascomycota</taxon>
        <taxon>Pezizomycotina</taxon>
        <taxon>Leotiomycetes</taxon>
        <taxon>Helotiales</taxon>
        <taxon>Tricladiaceae</taxon>
        <taxon>Cudoniella</taxon>
    </lineage>
</organism>
<dbReference type="AlphaFoldDB" id="A0A8H4RWY1"/>
<dbReference type="PRINTS" id="PR00081">
    <property type="entry name" value="GDHRDH"/>
</dbReference>
<dbReference type="GO" id="GO:0047560">
    <property type="term" value="F:3-dehydrosphinganine reductase activity"/>
    <property type="evidence" value="ECO:0007669"/>
    <property type="project" value="TreeGrafter"/>
</dbReference>
<gene>
    <name evidence="2" type="ORF">G7Y89_g1022</name>
</gene>
<evidence type="ECO:0008006" key="4">
    <source>
        <dbReference type="Google" id="ProtNLM"/>
    </source>
</evidence>
<keyword evidence="1" id="KW-0472">Membrane</keyword>
<protein>
    <recommendedName>
        <fullName evidence="4">NAD(P)-binding protein</fullName>
    </recommendedName>
</protein>
<proteinExistence type="predicted"/>
<dbReference type="PANTHER" id="PTHR43550:SF3">
    <property type="entry name" value="3-KETODIHYDROSPHINGOSINE REDUCTASE"/>
    <property type="match status" value="1"/>
</dbReference>
<dbReference type="GO" id="GO:0005789">
    <property type="term" value="C:endoplasmic reticulum membrane"/>
    <property type="evidence" value="ECO:0007669"/>
    <property type="project" value="TreeGrafter"/>
</dbReference>
<dbReference type="GO" id="GO:0006666">
    <property type="term" value="P:3-keto-sphinganine metabolic process"/>
    <property type="evidence" value="ECO:0007669"/>
    <property type="project" value="TreeGrafter"/>
</dbReference>
<dbReference type="EMBL" id="JAAMPI010000037">
    <property type="protein sequence ID" value="KAF4637073.1"/>
    <property type="molecule type" value="Genomic_DNA"/>
</dbReference>
<keyword evidence="1" id="KW-0812">Transmembrane</keyword>
<keyword evidence="1" id="KW-1133">Transmembrane helix</keyword>
<keyword evidence="3" id="KW-1185">Reference proteome</keyword>
<dbReference type="Pfam" id="PF00106">
    <property type="entry name" value="adh_short"/>
    <property type="match status" value="1"/>
</dbReference>
<dbReference type="PANTHER" id="PTHR43550">
    <property type="entry name" value="3-KETODIHYDROSPHINGOSINE REDUCTASE"/>
    <property type="match status" value="1"/>
</dbReference>
<dbReference type="OrthoDB" id="1933717at2759"/>
<dbReference type="GO" id="GO:0030148">
    <property type="term" value="P:sphingolipid biosynthetic process"/>
    <property type="evidence" value="ECO:0007669"/>
    <property type="project" value="TreeGrafter"/>
</dbReference>
<feature type="transmembrane region" description="Helical" evidence="1">
    <location>
        <begin position="20"/>
        <end position="42"/>
    </location>
</feature>
<evidence type="ECO:0000256" key="1">
    <source>
        <dbReference type="SAM" id="Phobius"/>
    </source>
</evidence>
<dbReference type="InterPro" id="IPR002347">
    <property type="entry name" value="SDR_fam"/>
</dbReference>
<evidence type="ECO:0000313" key="2">
    <source>
        <dbReference type="EMBL" id="KAF4637073.1"/>
    </source>
</evidence>
<dbReference type="Gene3D" id="3.40.50.720">
    <property type="entry name" value="NAD(P)-binding Rossmann-like Domain"/>
    <property type="match status" value="1"/>
</dbReference>
<dbReference type="Proteomes" id="UP000566819">
    <property type="component" value="Unassembled WGS sequence"/>
</dbReference>
<dbReference type="CDD" id="cd05233">
    <property type="entry name" value="SDR_c"/>
    <property type="match status" value="1"/>
</dbReference>
<accession>A0A8H4RWY1</accession>
<dbReference type="InterPro" id="IPR036291">
    <property type="entry name" value="NAD(P)-bd_dom_sf"/>
</dbReference>
<dbReference type="SUPFAM" id="SSF51735">
    <property type="entry name" value="NAD(P)-binding Rossmann-fold domains"/>
    <property type="match status" value="1"/>
</dbReference>
<reference evidence="2 3" key="1">
    <citation type="submission" date="2020-03" db="EMBL/GenBank/DDBJ databases">
        <title>Draft Genome Sequence of Cudoniella acicularis.</title>
        <authorList>
            <person name="Buettner E."/>
            <person name="Kellner H."/>
        </authorList>
    </citation>
    <scope>NUCLEOTIDE SEQUENCE [LARGE SCALE GENOMIC DNA]</scope>
    <source>
        <strain evidence="2 3">DSM 108380</strain>
    </source>
</reference>
<sequence>MPYDTISPFRPELSTRGKTVFITGGCIGIGIGIGASIAKAFAQSGAAIGIIGRREHLLKDRVPEIVAMSSYTEIKVQYVVADVTKYDQISDAFEKLSGSLGNVDIFVSNAGFLPKPTPLREADDTEWWTTFETNVKGNFNAVCAFLKYAAPKPILISVNSEIAHLPVMPGYSAYAASKIATDLPGAFIVWLSSPEAKFLKGKFVWTNWDVDDLKFRAQEIMSSKDLELTLVGPAFRANL</sequence>
<name>A0A8H4RWY1_9HELO</name>
<comment type="caution">
    <text evidence="2">The sequence shown here is derived from an EMBL/GenBank/DDBJ whole genome shotgun (WGS) entry which is preliminary data.</text>
</comment>
<evidence type="ECO:0000313" key="3">
    <source>
        <dbReference type="Proteomes" id="UP000566819"/>
    </source>
</evidence>